<evidence type="ECO:0000256" key="6">
    <source>
        <dbReference type="ARBA" id="ARBA00022989"/>
    </source>
</evidence>
<dbReference type="GO" id="GO:0055085">
    <property type="term" value="P:transmembrane transport"/>
    <property type="evidence" value="ECO:0007669"/>
    <property type="project" value="TreeGrafter"/>
</dbReference>
<feature type="transmembrane region" description="Helical" evidence="8">
    <location>
        <begin position="316"/>
        <end position="334"/>
    </location>
</feature>
<keyword evidence="5 8" id="KW-0812">Transmembrane</keyword>
<evidence type="ECO:0000256" key="2">
    <source>
        <dbReference type="ARBA" id="ARBA00009773"/>
    </source>
</evidence>
<dbReference type="Pfam" id="PF01594">
    <property type="entry name" value="AI-2E_transport"/>
    <property type="match status" value="1"/>
</dbReference>
<dbReference type="InterPro" id="IPR002549">
    <property type="entry name" value="AI-2E-like"/>
</dbReference>
<protein>
    <recommendedName>
        <fullName evidence="11">AI-2E family transporter</fullName>
    </recommendedName>
</protein>
<dbReference type="AlphaFoldDB" id="A0A1F5PF08"/>
<feature type="transmembrane region" description="Helical" evidence="8">
    <location>
        <begin position="256"/>
        <end position="280"/>
    </location>
</feature>
<dbReference type="PANTHER" id="PTHR21716">
    <property type="entry name" value="TRANSMEMBRANE PROTEIN"/>
    <property type="match status" value="1"/>
</dbReference>
<comment type="caution">
    <text evidence="9">The sequence shown here is derived from an EMBL/GenBank/DDBJ whole genome shotgun (WGS) entry which is preliminary data.</text>
</comment>
<evidence type="ECO:0000256" key="7">
    <source>
        <dbReference type="ARBA" id="ARBA00023136"/>
    </source>
</evidence>
<evidence type="ECO:0000313" key="10">
    <source>
        <dbReference type="Proteomes" id="UP000178377"/>
    </source>
</evidence>
<evidence type="ECO:0000256" key="1">
    <source>
        <dbReference type="ARBA" id="ARBA00004651"/>
    </source>
</evidence>
<dbReference type="PANTHER" id="PTHR21716:SF53">
    <property type="entry name" value="PERMEASE PERM-RELATED"/>
    <property type="match status" value="1"/>
</dbReference>
<dbReference type="STRING" id="1817828.A2722_03880"/>
<proteinExistence type="inferred from homology"/>
<comment type="subcellular location">
    <subcellularLocation>
        <location evidence="1">Cell membrane</location>
        <topology evidence="1">Multi-pass membrane protein</topology>
    </subcellularLocation>
</comment>
<accession>A0A1F5PF08</accession>
<organism evidence="9 10">
    <name type="scientific">Candidatus Doudnabacteria bacterium RIFCSPHIGHO2_01_FULL_50_11</name>
    <dbReference type="NCBI Taxonomy" id="1817828"/>
    <lineage>
        <taxon>Bacteria</taxon>
        <taxon>Candidatus Doudnaibacteriota</taxon>
    </lineage>
</organism>
<evidence type="ECO:0008006" key="11">
    <source>
        <dbReference type="Google" id="ProtNLM"/>
    </source>
</evidence>
<keyword evidence="7 8" id="KW-0472">Membrane</keyword>
<feature type="transmembrane region" description="Helical" evidence="8">
    <location>
        <begin position="72"/>
        <end position="94"/>
    </location>
</feature>
<keyword evidence="4" id="KW-1003">Cell membrane</keyword>
<dbReference type="GO" id="GO:0005886">
    <property type="term" value="C:plasma membrane"/>
    <property type="evidence" value="ECO:0007669"/>
    <property type="project" value="UniProtKB-SubCell"/>
</dbReference>
<feature type="transmembrane region" description="Helical" evidence="8">
    <location>
        <begin position="150"/>
        <end position="171"/>
    </location>
</feature>
<feature type="transmembrane region" description="Helical" evidence="8">
    <location>
        <begin position="12"/>
        <end position="32"/>
    </location>
</feature>
<reference evidence="9 10" key="1">
    <citation type="journal article" date="2016" name="Nat. Commun.">
        <title>Thousands of microbial genomes shed light on interconnected biogeochemical processes in an aquifer system.</title>
        <authorList>
            <person name="Anantharaman K."/>
            <person name="Brown C.T."/>
            <person name="Hug L.A."/>
            <person name="Sharon I."/>
            <person name="Castelle C.J."/>
            <person name="Probst A.J."/>
            <person name="Thomas B.C."/>
            <person name="Singh A."/>
            <person name="Wilkins M.J."/>
            <person name="Karaoz U."/>
            <person name="Brodie E.L."/>
            <person name="Williams K.H."/>
            <person name="Hubbard S.S."/>
            <person name="Banfield J.F."/>
        </authorList>
    </citation>
    <scope>NUCLEOTIDE SEQUENCE [LARGE SCALE GENOMIC DNA]</scope>
</reference>
<keyword evidence="6 8" id="KW-1133">Transmembrane helix</keyword>
<comment type="similarity">
    <text evidence="2">Belongs to the autoinducer-2 exporter (AI-2E) (TC 2.A.86) family.</text>
</comment>
<feature type="transmembrane region" description="Helical" evidence="8">
    <location>
        <begin position="203"/>
        <end position="225"/>
    </location>
</feature>
<evidence type="ECO:0000256" key="5">
    <source>
        <dbReference type="ARBA" id="ARBA00022692"/>
    </source>
</evidence>
<evidence type="ECO:0000256" key="8">
    <source>
        <dbReference type="SAM" id="Phobius"/>
    </source>
</evidence>
<feature type="transmembrane region" description="Helical" evidence="8">
    <location>
        <begin position="38"/>
        <end position="60"/>
    </location>
</feature>
<gene>
    <name evidence="9" type="ORF">A2722_03880</name>
</gene>
<evidence type="ECO:0000256" key="3">
    <source>
        <dbReference type="ARBA" id="ARBA00022448"/>
    </source>
</evidence>
<dbReference type="Proteomes" id="UP000178377">
    <property type="component" value="Unassembled WGS sequence"/>
</dbReference>
<evidence type="ECO:0000256" key="4">
    <source>
        <dbReference type="ARBA" id="ARBA00022475"/>
    </source>
</evidence>
<sequence length="352" mass="38164">MAQPELTTRTISGVSFMTIIKIVAVGIGLYFVYVVRDIILLLVISIILSSGLTPMVEWLYVRIKIPRAVTVIVVYLLVIGLFILVIALLVPALIQEFGELGNNIGTIRAQFSSQDSSFHQVFERYGLGASLDSISQAIAGLTSGIFERTLGLFSAFFDFVTVLVISFYLVIEQNAMKDFVKSLTPSSSHIRIANVVTQVQKRLGAWLLGQFALMASIFALTYLGLKLLDVKYALVLSLFAGLLEIVPYLGPILSAVPAVIIGFLVSPTMGLFVIILYIIVQQVENYLLVPRIIGRSIGANPLIVLVALLIGYNVAGLIGVLISAPIVAVITVIAEDYSGQKKLLASEDRGKS</sequence>
<evidence type="ECO:0000313" key="9">
    <source>
        <dbReference type="EMBL" id="OGE88344.1"/>
    </source>
</evidence>
<dbReference type="EMBL" id="MFEO01000034">
    <property type="protein sequence ID" value="OGE88344.1"/>
    <property type="molecule type" value="Genomic_DNA"/>
</dbReference>
<name>A0A1F5PF08_9BACT</name>
<keyword evidence="3" id="KW-0813">Transport</keyword>